<dbReference type="EMBL" id="PCQY01000006">
    <property type="protein sequence ID" value="PIP04826.1"/>
    <property type="molecule type" value="Genomic_DNA"/>
</dbReference>
<dbReference type="InterPro" id="IPR050194">
    <property type="entry name" value="Glycosyltransferase_grp1"/>
</dbReference>
<evidence type="ECO:0000313" key="4">
    <source>
        <dbReference type="Proteomes" id="UP000231388"/>
    </source>
</evidence>
<dbReference type="Pfam" id="PF00534">
    <property type="entry name" value="Glycos_transf_1"/>
    <property type="match status" value="1"/>
</dbReference>
<dbReference type="SUPFAM" id="SSF53756">
    <property type="entry name" value="UDP-Glycosyltransferase/glycogen phosphorylase"/>
    <property type="match status" value="1"/>
</dbReference>
<comment type="caution">
    <text evidence="3">The sequence shown here is derived from an EMBL/GenBank/DDBJ whole genome shotgun (WGS) entry which is preliminary data.</text>
</comment>
<dbReference type="Pfam" id="PF13439">
    <property type="entry name" value="Glyco_transf_4"/>
    <property type="match status" value="1"/>
</dbReference>
<dbReference type="PANTHER" id="PTHR45947:SF3">
    <property type="entry name" value="SULFOQUINOVOSYL TRANSFERASE SQD2"/>
    <property type="match status" value="1"/>
</dbReference>
<evidence type="ECO:0000313" key="3">
    <source>
        <dbReference type="EMBL" id="PIP04826.1"/>
    </source>
</evidence>
<proteinExistence type="predicted"/>
<dbReference type="Proteomes" id="UP000231388">
    <property type="component" value="Unassembled WGS sequence"/>
</dbReference>
<feature type="domain" description="Glycosyltransferase subfamily 4-like N-terminal" evidence="2">
    <location>
        <begin position="16"/>
        <end position="173"/>
    </location>
</feature>
<dbReference type="Gene3D" id="3.40.50.2000">
    <property type="entry name" value="Glycogen Phosphorylase B"/>
    <property type="match status" value="2"/>
</dbReference>
<organism evidence="3 4">
    <name type="scientific">candidate division WWE3 bacterium CG23_combo_of_CG06-09_8_20_14_all_40_14</name>
    <dbReference type="NCBI Taxonomy" id="1975095"/>
    <lineage>
        <taxon>Bacteria</taxon>
        <taxon>Katanobacteria</taxon>
    </lineage>
</organism>
<accession>A0A2G9XCY2</accession>
<dbReference type="InterPro" id="IPR001296">
    <property type="entry name" value="Glyco_trans_1"/>
</dbReference>
<evidence type="ECO:0000259" key="1">
    <source>
        <dbReference type="Pfam" id="PF00534"/>
    </source>
</evidence>
<dbReference type="GO" id="GO:0016757">
    <property type="term" value="F:glycosyltransferase activity"/>
    <property type="evidence" value="ECO:0007669"/>
    <property type="project" value="InterPro"/>
</dbReference>
<reference evidence="3 4" key="1">
    <citation type="submission" date="2017-09" db="EMBL/GenBank/DDBJ databases">
        <title>Depth-based differentiation of microbial function through sediment-hosted aquifers and enrichment of novel symbionts in the deep terrestrial subsurface.</title>
        <authorList>
            <person name="Probst A.J."/>
            <person name="Ladd B."/>
            <person name="Jarett J.K."/>
            <person name="Geller-Mcgrath D.E."/>
            <person name="Sieber C.M."/>
            <person name="Emerson J.B."/>
            <person name="Anantharaman K."/>
            <person name="Thomas B.C."/>
            <person name="Malmstrom R."/>
            <person name="Stieglmeier M."/>
            <person name="Klingl A."/>
            <person name="Woyke T."/>
            <person name="Ryan C.M."/>
            <person name="Banfield J.F."/>
        </authorList>
    </citation>
    <scope>NUCLEOTIDE SEQUENCE [LARGE SCALE GENOMIC DNA]</scope>
    <source>
        <strain evidence="3">CG23_combo_of_CG06-09_8_20_14_all_40_14</strain>
    </source>
</reference>
<evidence type="ECO:0008006" key="5">
    <source>
        <dbReference type="Google" id="ProtNLM"/>
    </source>
</evidence>
<dbReference type="PANTHER" id="PTHR45947">
    <property type="entry name" value="SULFOQUINOVOSYL TRANSFERASE SQD2"/>
    <property type="match status" value="1"/>
</dbReference>
<dbReference type="InterPro" id="IPR028098">
    <property type="entry name" value="Glyco_trans_4-like_N"/>
</dbReference>
<sequence length="381" mass="43340">MAEKKNVLIISASGNYGGMEVHILNILEGLHKDFNFFVVCPNGNIVSEYEKYAKVIKLFPKFDIDPIYILKIVRLLRILNISVVHTHELKAGVNGLIAASLLRLPLKISHQHTPISNWQVMSLQKRINALVYRLSVNKLASFEVALTSEIEKQKIKEGIKKEKIMVIPNGISLKTFNFPRKLKIKYRIEMCDKYGINPQNLIAGCISRLTVEKGHNVLIKALREMENAGSLSNIRFLFVGEGELRESLVRMVNSYNLANKVIFTGFVSEEEKVKILASLNIFIFPSLAEGFGIVLIEAMSVGLPCIVSDLPVLKDVAKESVLYFNSGEEKSLKEKVEKMAKSKSLREEFSKKALQQVKKYDIKKFWENYKKLYENTFSIPR</sequence>
<dbReference type="AlphaFoldDB" id="A0A2G9XCY2"/>
<dbReference type="CDD" id="cd03801">
    <property type="entry name" value="GT4_PimA-like"/>
    <property type="match status" value="1"/>
</dbReference>
<evidence type="ECO:0000259" key="2">
    <source>
        <dbReference type="Pfam" id="PF13439"/>
    </source>
</evidence>
<name>A0A2G9XCY2_UNCKA</name>
<feature type="domain" description="Glycosyl transferase family 1" evidence="1">
    <location>
        <begin position="192"/>
        <end position="354"/>
    </location>
</feature>
<gene>
    <name evidence="3" type="ORF">COX53_00490</name>
</gene>
<protein>
    <recommendedName>
        <fullName evidence="5">Glycosyl transferase family 1</fullName>
    </recommendedName>
</protein>